<dbReference type="InterPro" id="IPR040788">
    <property type="entry name" value="HEPN_MAE_28990"/>
</dbReference>
<dbReference type="Pfam" id="PF18737">
    <property type="entry name" value="HEPN_MAE_28990"/>
    <property type="match status" value="1"/>
</dbReference>
<dbReference type="Proteomes" id="UP000324233">
    <property type="component" value="Chromosome"/>
</dbReference>
<protein>
    <recommendedName>
        <fullName evidence="1">MAE-28990/MAE-18760-like HEPN domain-containing protein</fullName>
    </recommendedName>
</protein>
<evidence type="ECO:0000313" key="2">
    <source>
        <dbReference type="EMBL" id="QEH36130.1"/>
    </source>
</evidence>
<dbReference type="AlphaFoldDB" id="A0A5B9W883"/>
<sequence length="173" mass="19625">MTVRGAIPILYAHWEGFVKSLGTAYLEFVLSRNKNFDNLKPNFLALGMKKHLHDATSTLKGRVFVEACDLILAKRSTRAYFLTLDAVETGSNLGYDLFANILHIVGLPFRPEYETARNTIIEPLRQFRNTIAHGKELVVNTVRYNELHQKTFALLALLRDDLDNAVTLKSYLA</sequence>
<dbReference type="EMBL" id="CP042997">
    <property type="protein sequence ID" value="QEH36130.1"/>
    <property type="molecule type" value="Genomic_DNA"/>
</dbReference>
<organism evidence="2 3">
    <name type="scientific">Aquisphaera giovannonii</name>
    <dbReference type="NCBI Taxonomy" id="406548"/>
    <lineage>
        <taxon>Bacteria</taxon>
        <taxon>Pseudomonadati</taxon>
        <taxon>Planctomycetota</taxon>
        <taxon>Planctomycetia</taxon>
        <taxon>Isosphaerales</taxon>
        <taxon>Isosphaeraceae</taxon>
        <taxon>Aquisphaera</taxon>
    </lineage>
</organism>
<evidence type="ECO:0000259" key="1">
    <source>
        <dbReference type="Pfam" id="PF18737"/>
    </source>
</evidence>
<evidence type="ECO:0000313" key="3">
    <source>
        <dbReference type="Proteomes" id="UP000324233"/>
    </source>
</evidence>
<feature type="domain" description="MAE-28990/MAE-18760-like HEPN" evidence="1">
    <location>
        <begin position="3"/>
        <end position="171"/>
    </location>
</feature>
<gene>
    <name evidence="2" type="ORF">OJF2_46900</name>
</gene>
<name>A0A5B9W883_9BACT</name>
<dbReference type="KEGG" id="agv:OJF2_46900"/>
<accession>A0A5B9W883</accession>
<reference evidence="2 3" key="1">
    <citation type="submission" date="2019-08" db="EMBL/GenBank/DDBJ databases">
        <title>Deep-cultivation of Planctomycetes and their phenomic and genomic characterization uncovers novel biology.</title>
        <authorList>
            <person name="Wiegand S."/>
            <person name="Jogler M."/>
            <person name="Boedeker C."/>
            <person name="Pinto D."/>
            <person name="Vollmers J."/>
            <person name="Rivas-Marin E."/>
            <person name="Kohn T."/>
            <person name="Peeters S.H."/>
            <person name="Heuer A."/>
            <person name="Rast P."/>
            <person name="Oberbeckmann S."/>
            <person name="Bunk B."/>
            <person name="Jeske O."/>
            <person name="Meyerdierks A."/>
            <person name="Storesund J.E."/>
            <person name="Kallscheuer N."/>
            <person name="Luecker S."/>
            <person name="Lage O.M."/>
            <person name="Pohl T."/>
            <person name="Merkel B.J."/>
            <person name="Hornburger P."/>
            <person name="Mueller R.-W."/>
            <person name="Bruemmer F."/>
            <person name="Labrenz M."/>
            <person name="Spormann A.M."/>
            <person name="Op den Camp H."/>
            <person name="Overmann J."/>
            <person name="Amann R."/>
            <person name="Jetten M.S.M."/>
            <person name="Mascher T."/>
            <person name="Medema M.H."/>
            <person name="Devos D.P."/>
            <person name="Kaster A.-K."/>
            <person name="Ovreas L."/>
            <person name="Rohde M."/>
            <person name="Galperin M.Y."/>
            <person name="Jogler C."/>
        </authorList>
    </citation>
    <scope>NUCLEOTIDE SEQUENCE [LARGE SCALE GENOMIC DNA]</scope>
    <source>
        <strain evidence="2 3">OJF2</strain>
    </source>
</reference>
<proteinExistence type="predicted"/>
<keyword evidence="3" id="KW-1185">Reference proteome</keyword>